<name>A0ABY2ICJ0_9MICO</name>
<sequence length="138" mass="14801">MDFAQTLTPIGSSFALIVVIGTIIVAIFYGRAKAKTANADGIANAKDIAMSDMQKSLDLVRQQNTDQAAQMTSLESKVTGLTGEVNTLKDVPLAKIEAHMADTAVHMATTNRLIEMLIPLIPQSISVDTLTKTTKVNR</sequence>
<comment type="caution">
    <text evidence="2">The sequence shown here is derived from an EMBL/GenBank/DDBJ whole genome shotgun (WGS) entry which is preliminary data.</text>
</comment>
<protein>
    <recommendedName>
        <fullName evidence="4">DUF2746 domain-containing protein</fullName>
    </recommendedName>
</protein>
<gene>
    <name evidence="2" type="ORF">E3O44_12720</name>
</gene>
<dbReference type="Proteomes" id="UP000297608">
    <property type="component" value="Unassembled WGS sequence"/>
</dbReference>
<keyword evidence="1" id="KW-0812">Transmembrane</keyword>
<organism evidence="2 3">
    <name type="scientific">Cryobacterium algoricola</name>
    <dbReference type="NCBI Taxonomy" id="1259183"/>
    <lineage>
        <taxon>Bacteria</taxon>
        <taxon>Bacillati</taxon>
        <taxon>Actinomycetota</taxon>
        <taxon>Actinomycetes</taxon>
        <taxon>Micrococcales</taxon>
        <taxon>Microbacteriaceae</taxon>
        <taxon>Cryobacterium</taxon>
    </lineage>
</organism>
<accession>A0ABY2ICJ0</accession>
<evidence type="ECO:0000313" key="2">
    <source>
        <dbReference type="EMBL" id="TFB85859.1"/>
    </source>
</evidence>
<evidence type="ECO:0000313" key="3">
    <source>
        <dbReference type="Proteomes" id="UP000297608"/>
    </source>
</evidence>
<evidence type="ECO:0000256" key="1">
    <source>
        <dbReference type="SAM" id="Phobius"/>
    </source>
</evidence>
<proteinExistence type="predicted"/>
<feature type="transmembrane region" description="Helical" evidence="1">
    <location>
        <begin position="6"/>
        <end position="29"/>
    </location>
</feature>
<evidence type="ECO:0008006" key="4">
    <source>
        <dbReference type="Google" id="ProtNLM"/>
    </source>
</evidence>
<keyword evidence="1" id="KW-1133">Transmembrane helix</keyword>
<reference evidence="2 3" key="1">
    <citation type="submission" date="2019-03" db="EMBL/GenBank/DDBJ databases">
        <title>Genomics of glacier-inhabiting Cryobacterium strains.</title>
        <authorList>
            <person name="Liu Q."/>
            <person name="Xin Y.-H."/>
        </authorList>
    </citation>
    <scope>NUCLEOTIDE SEQUENCE [LARGE SCALE GENOMIC DNA]</scope>
    <source>
        <strain evidence="2 3">MDB2-B</strain>
    </source>
</reference>
<keyword evidence="1" id="KW-0472">Membrane</keyword>
<keyword evidence="3" id="KW-1185">Reference proteome</keyword>
<dbReference type="RefSeq" id="WP_134535153.1">
    <property type="nucleotide sequence ID" value="NZ_SOFG01000016.1"/>
</dbReference>
<dbReference type="EMBL" id="SOFG01000016">
    <property type="protein sequence ID" value="TFB85859.1"/>
    <property type="molecule type" value="Genomic_DNA"/>
</dbReference>